<proteinExistence type="predicted"/>
<dbReference type="GeneID" id="81471969"/>
<dbReference type="AlphaFoldDB" id="A0A7G9T9Z6"/>
<dbReference type="EMBL" id="CP060731">
    <property type="protein sequence ID" value="QNN76919.1"/>
    <property type="molecule type" value="Genomic_DNA"/>
</dbReference>
<dbReference type="Proteomes" id="UP000515838">
    <property type="component" value="Chromosome"/>
</dbReference>
<reference evidence="2 4" key="1">
    <citation type="submission" date="2020-08" db="EMBL/GenBank/DDBJ databases">
        <title>Streptomycin Non-resistant strain, P. mexicana.</title>
        <authorList>
            <person name="Ganesh-Kumar S."/>
            <person name="Zhe T."/>
            <person name="Yu Z."/>
            <person name="Min Y."/>
        </authorList>
    </citation>
    <scope>NUCLEOTIDE SEQUENCE [LARGE SCALE GENOMIC DNA]</scope>
    <source>
        <strain evidence="2 4">GTZY2</strain>
    </source>
</reference>
<evidence type="ECO:0000313" key="3">
    <source>
        <dbReference type="EMBL" id="QNN76923.1"/>
    </source>
</evidence>
<evidence type="ECO:0000313" key="1">
    <source>
        <dbReference type="EMBL" id="QNN76919.1"/>
    </source>
</evidence>
<evidence type="ECO:0000313" key="4">
    <source>
        <dbReference type="Proteomes" id="UP000515838"/>
    </source>
</evidence>
<protein>
    <submittedName>
        <fullName evidence="2">Uncharacterized protein</fullName>
    </submittedName>
</protein>
<accession>A0A7G9T9Z6</accession>
<dbReference type="RefSeq" id="WP_187572643.1">
    <property type="nucleotide sequence ID" value="NZ_CP060731.1"/>
</dbReference>
<sequence length="108" mass="12042">MNLAARIAQAMADNAIGRLPRLTRHASPEFARELLEAYYRLRDELQEIRRIEGDGCSLTDRIAASSVCLQVDDAIRHTRAWLSLTARRGGRGLRLKAPAAQESVSVQQ</sequence>
<evidence type="ECO:0000313" key="2">
    <source>
        <dbReference type="EMBL" id="QNN76921.1"/>
    </source>
</evidence>
<gene>
    <name evidence="1" type="ORF">IAE60_13355</name>
    <name evidence="2" type="ORF">IAE60_13365</name>
    <name evidence="3" type="ORF">IAE60_13375</name>
</gene>
<dbReference type="EMBL" id="CP060731">
    <property type="protein sequence ID" value="QNN76923.1"/>
    <property type="molecule type" value="Genomic_DNA"/>
</dbReference>
<name>A0A7G9T9Z6_PSEMX</name>
<dbReference type="EMBL" id="CP060731">
    <property type="protein sequence ID" value="QNN76921.1"/>
    <property type="molecule type" value="Genomic_DNA"/>
</dbReference>
<organism evidence="2 4">
    <name type="scientific">Pseudoxanthomonas mexicana</name>
    <dbReference type="NCBI Taxonomy" id="128785"/>
    <lineage>
        <taxon>Bacteria</taxon>
        <taxon>Pseudomonadati</taxon>
        <taxon>Pseudomonadota</taxon>
        <taxon>Gammaproteobacteria</taxon>
        <taxon>Lysobacterales</taxon>
        <taxon>Lysobacteraceae</taxon>
        <taxon>Pseudoxanthomonas</taxon>
    </lineage>
</organism>